<keyword evidence="1" id="KW-0812">Transmembrane</keyword>
<dbReference type="AlphaFoldDB" id="A0A061FEN5"/>
<protein>
    <submittedName>
        <fullName evidence="2">Uncharacterized protein</fullName>
    </submittedName>
</protein>
<keyword evidence="3" id="KW-1185">Reference proteome</keyword>
<dbReference type="Proteomes" id="UP000026915">
    <property type="component" value="Chromosome 8"/>
</dbReference>
<reference evidence="2 3" key="1">
    <citation type="journal article" date="2013" name="Genome Biol.">
        <title>The genome sequence of the most widely cultivated cacao type and its use to identify candidate genes regulating pod color.</title>
        <authorList>
            <person name="Motamayor J.C."/>
            <person name="Mockaitis K."/>
            <person name="Schmutz J."/>
            <person name="Haiminen N."/>
            <person name="Iii D.L."/>
            <person name="Cornejo O."/>
            <person name="Findley S.D."/>
            <person name="Zheng P."/>
            <person name="Utro F."/>
            <person name="Royaert S."/>
            <person name="Saski C."/>
            <person name="Jenkins J."/>
            <person name="Podicheti R."/>
            <person name="Zhao M."/>
            <person name="Scheffler B.E."/>
            <person name="Stack J.C."/>
            <person name="Feltus F.A."/>
            <person name="Mustiga G.M."/>
            <person name="Amores F."/>
            <person name="Phillips W."/>
            <person name="Marelli J.P."/>
            <person name="May G.D."/>
            <person name="Shapiro H."/>
            <person name="Ma J."/>
            <person name="Bustamante C.D."/>
            <person name="Schnell R.J."/>
            <person name="Main D."/>
            <person name="Gilbert D."/>
            <person name="Parida L."/>
            <person name="Kuhn D.N."/>
        </authorList>
    </citation>
    <scope>NUCLEOTIDE SEQUENCE [LARGE SCALE GENOMIC DNA]</scope>
    <source>
        <strain evidence="3">cv. Matina 1-6</strain>
    </source>
</reference>
<feature type="transmembrane region" description="Helical" evidence="1">
    <location>
        <begin position="37"/>
        <end position="55"/>
    </location>
</feature>
<proteinExistence type="predicted"/>
<evidence type="ECO:0000313" key="2">
    <source>
        <dbReference type="EMBL" id="EOY15775.1"/>
    </source>
</evidence>
<dbReference type="EMBL" id="CM001886">
    <property type="protein sequence ID" value="EOY15775.1"/>
    <property type="molecule type" value="Genomic_DNA"/>
</dbReference>
<sequence>MFYVVSLSITWNYDDEGLVLEPLTLVGLRDSSTNLKLSLLLCCFLNLIKLFLLFLPRQVWDT</sequence>
<keyword evidence="1" id="KW-0472">Membrane</keyword>
<name>A0A061FEN5_THECC</name>
<keyword evidence="1" id="KW-1133">Transmembrane helix</keyword>
<organism evidence="2 3">
    <name type="scientific">Theobroma cacao</name>
    <name type="common">Cacao</name>
    <name type="synonym">Cocoa</name>
    <dbReference type="NCBI Taxonomy" id="3641"/>
    <lineage>
        <taxon>Eukaryota</taxon>
        <taxon>Viridiplantae</taxon>
        <taxon>Streptophyta</taxon>
        <taxon>Embryophyta</taxon>
        <taxon>Tracheophyta</taxon>
        <taxon>Spermatophyta</taxon>
        <taxon>Magnoliopsida</taxon>
        <taxon>eudicotyledons</taxon>
        <taxon>Gunneridae</taxon>
        <taxon>Pentapetalae</taxon>
        <taxon>rosids</taxon>
        <taxon>malvids</taxon>
        <taxon>Malvales</taxon>
        <taxon>Malvaceae</taxon>
        <taxon>Byttnerioideae</taxon>
        <taxon>Theobroma</taxon>
    </lineage>
</organism>
<gene>
    <name evidence="2" type="ORF">TCM_034741</name>
</gene>
<evidence type="ECO:0000256" key="1">
    <source>
        <dbReference type="SAM" id="Phobius"/>
    </source>
</evidence>
<dbReference type="HOGENOM" id="CLU_2908646_0_0_1"/>
<dbReference type="Gramene" id="EOY15775">
    <property type="protein sequence ID" value="EOY15775"/>
    <property type="gene ID" value="TCM_034741"/>
</dbReference>
<dbReference type="InParanoid" id="A0A061FEN5"/>
<accession>A0A061FEN5</accession>
<evidence type="ECO:0000313" key="3">
    <source>
        <dbReference type="Proteomes" id="UP000026915"/>
    </source>
</evidence>